<comment type="caution">
    <text evidence="1">The sequence shown here is derived from an EMBL/GenBank/DDBJ whole genome shotgun (WGS) entry which is preliminary data.</text>
</comment>
<dbReference type="HOGENOM" id="CLU_063874_0_0_10"/>
<dbReference type="Proteomes" id="UP000004407">
    <property type="component" value="Unassembled WGS sequence"/>
</dbReference>
<dbReference type="GeneID" id="78336991"/>
<evidence type="ECO:0000313" key="1">
    <source>
        <dbReference type="EMBL" id="EHJ40540.1"/>
    </source>
</evidence>
<reference evidence="1 2" key="1">
    <citation type="submission" date="2011-08" db="EMBL/GenBank/DDBJ databases">
        <authorList>
            <person name="Weinstock G."/>
            <person name="Sodergren E."/>
            <person name="Clifton S."/>
            <person name="Fulton L."/>
            <person name="Fulton B."/>
            <person name="Courtney L."/>
            <person name="Fronick C."/>
            <person name="Harrison M."/>
            <person name="Strong C."/>
            <person name="Farmer C."/>
            <person name="Delahaunty K."/>
            <person name="Markovic C."/>
            <person name="Hall O."/>
            <person name="Minx P."/>
            <person name="Tomlinson C."/>
            <person name="Mitreva M."/>
            <person name="Hou S."/>
            <person name="Chen J."/>
            <person name="Wollam A."/>
            <person name="Pepin K.H."/>
            <person name="Johnson M."/>
            <person name="Bhonagiri V."/>
            <person name="Zhang X."/>
            <person name="Suruliraj S."/>
            <person name="Warren W."/>
            <person name="Chinwalla A."/>
            <person name="Mardis E.R."/>
            <person name="Wilson R.K."/>
        </authorList>
    </citation>
    <scope>NUCLEOTIDE SEQUENCE [LARGE SCALE GENOMIC DNA]</scope>
    <source>
        <strain evidence="1 2">DSM 18206</strain>
    </source>
</reference>
<evidence type="ECO:0000313" key="2">
    <source>
        <dbReference type="Proteomes" id="UP000004407"/>
    </source>
</evidence>
<protein>
    <recommendedName>
        <fullName evidence="3">Restriction endonuclease</fullName>
    </recommendedName>
</protein>
<gene>
    <name evidence="1" type="ORF">HMPREF0673_01289</name>
</gene>
<dbReference type="PATRIC" id="fig|1002367.3.peg.1026"/>
<name>G6AXD5_9BACT</name>
<sequence>MALILNNSDARIQNNLISVRPSDATQTDIEFAHFMRLAESWLNDASEADRNIFRKCNGTEMEHIALKALKDVAPQTSFCVDNIKLVSGLHFPDIQAAGHFGVEVKSTKSNSWTSTGSSIVESTRIPDVSRIYMLFAKLGGETPEFRCRPYEQCLSNIAVTHAPRYLIDMNLADNGEKNIFEKMSVDYDTFRLLEEKEKINSVRKYYMHANRTKGKYEMPWWMGDANTEASSSIMIRFFTDLSLQEKEEIRARMFVLFPELFGPKQDKYKRAALWMCSRYSVICSNLRDTFSAGGKVEEIGGVKFNHKVPQVLNTLYQYRILIKHLLNNPDDALLQDVEDNWGENESIAFSTNKWFDLIQQTFNTNNELKDVDIRQLFDLWG</sequence>
<dbReference type="EMBL" id="AFZZ01000113">
    <property type="protein sequence ID" value="EHJ40540.1"/>
    <property type="molecule type" value="Genomic_DNA"/>
</dbReference>
<dbReference type="eggNOG" id="ENOG502ZAW3">
    <property type="taxonomic scope" value="Bacteria"/>
</dbReference>
<evidence type="ECO:0008006" key="3">
    <source>
        <dbReference type="Google" id="ProtNLM"/>
    </source>
</evidence>
<dbReference type="RefSeq" id="WP_007899247.1">
    <property type="nucleotide sequence ID" value="NZ_JH379413.1"/>
</dbReference>
<proteinExistence type="predicted"/>
<accession>G6AXD5</accession>
<dbReference type="AlphaFoldDB" id="G6AXD5"/>
<organism evidence="1 2">
    <name type="scientific">Leyella stercorea DSM 18206</name>
    <dbReference type="NCBI Taxonomy" id="1002367"/>
    <lineage>
        <taxon>Bacteria</taxon>
        <taxon>Pseudomonadati</taxon>
        <taxon>Bacteroidota</taxon>
        <taxon>Bacteroidia</taxon>
        <taxon>Bacteroidales</taxon>
        <taxon>Prevotellaceae</taxon>
        <taxon>Leyella</taxon>
    </lineage>
</organism>